<reference evidence="2" key="1">
    <citation type="submission" date="2015-07" db="EMBL/GenBank/DDBJ databases">
        <title>MeaNS - Measles Nucleotide Surveillance Program.</title>
        <authorList>
            <person name="Tran T."/>
            <person name="Druce J."/>
        </authorList>
    </citation>
    <scope>NUCLEOTIDE SEQUENCE</scope>
    <source>
        <strain evidence="2">UCB-OBI-ISO-001</strain>
        <tissue evidence="2">Gonad</tissue>
    </source>
</reference>
<feature type="transmembrane region" description="Helical" evidence="1">
    <location>
        <begin position="292"/>
        <end position="310"/>
    </location>
</feature>
<dbReference type="OMA" id="FWIISAS"/>
<accession>A0A0L8FTY0</accession>
<keyword evidence="1" id="KW-0812">Transmembrane</keyword>
<keyword evidence="1" id="KW-0472">Membrane</keyword>
<protein>
    <submittedName>
        <fullName evidence="2">Uncharacterized protein</fullName>
    </submittedName>
</protein>
<feature type="transmembrane region" description="Helical" evidence="1">
    <location>
        <begin position="60"/>
        <end position="77"/>
    </location>
</feature>
<name>A0A0L8FTY0_OCTBM</name>
<gene>
    <name evidence="2" type="ORF">OCBIM_22008048mg</name>
</gene>
<proteinExistence type="predicted"/>
<dbReference type="KEGG" id="obi:106881168"/>
<keyword evidence="1" id="KW-1133">Transmembrane helix</keyword>
<evidence type="ECO:0000256" key="1">
    <source>
        <dbReference type="SAM" id="Phobius"/>
    </source>
</evidence>
<organism evidence="2">
    <name type="scientific">Octopus bimaculoides</name>
    <name type="common">California two-spotted octopus</name>
    <dbReference type="NCBI Taxonomy" id="37653"/>
    <lineage>
        <taxon>Eukaryota</taxon>
        <taxon>Metazoa</taxon>
        <taxon>Spiralia</taxon>
        <taxon>Lophotrochozoa</taxon>
        <taxon>Mollusca</taxon>
        <taxon>Cephalopoda</taxon>
        <taxon>Coleoidea</taxon>
        <taxon>Octopodiformes</taxon>
        <taxon>Octopoda</taxon>
        <taxon>Incirrata</taxon>
        <taxon>Octopodidae</taxon>
        <taxon>Octopus</taxon>
    </lineage>
</organism>
<dbReference type="AlphaFoldDB" id="A0A0L8FTY0"/>
<dbReference type="EMBL" id="KQ426542">
    <property type="protein sequence ID" value="KOF68141.1"/>
    <property type="molecule type" value="Genomic_DNA"/>
</dbReference>
<sequence length="376" mass="43444">MNENESQSNERTFTEDLSMNTLEDNPEYRFQNACCLHTLSRKIFRCLFSLKRISSNAQKYVIWILIIILSLSGGLYLRCYVFQKRSMVLLPSDISVVDTILPLFCSSLSICYKGNKIKAYVLPRKPELNKAQVQHNYTVRFILKEENEKIWPINLQQNSSLSMRLCSEGLSEIGLITSKENFEKWESEKGCSRCLQRFTIGSTCMKFKLSQPAANMHYIVFRSIGKGSLIKADISLKRTLYKIQGSNFPIKKYNNCFKIPVKMQSSEYILLQFLSKQWEFISLTVEYNTRNYIFIIFFLVLPCFLGSLVFSMTERLLNNYSDEDLEDIEDNTSTLSVIEYIGSTNPPSYDTLFPENDPNTLPSYQKCAEIGIPKTS</sequence>
<evidence type="ECO:0000313" key="2">
    <source>
        <dbReference type="EMBL" id="KOF68141.1"/>
    </source>
</evidence>
<dbReference type="OrthoDB" id="6106399at2759"/>